<dbReference type="EMBL" id="MN739918">
    <property type="protein sequence ID" value="QHT77541.1"/>
    <property type="molecule type" value="Genomic_DNA"/>
</dbReference>
<proteinExistence type="predicted"/>
<accession>A0A6C0HAB1</accession>
<evidence type="ECO:0000256" key="1">
    <source>
        <dbReference type="SAM" id="MobiDB-lite"/>
    </source>
</evidence>
<sequence>MADFSVTNTTNNKTNLLADLLAPGAIGVTGYSASGITITSTLSVNPTFESITTGYRYQNTDVGTRYCLKYNTHTAGTGAIDVSNFSTCTIIMCAGGGGGGGGGAPGTGGIGGDGGITIIPNVNIVNAGTINYSVGSAGLGGIGANKSNPFLQIPGKDGQNGGATIVSVSGGSTYTANGGVGGQSPSGNGAAGTITPATQNFTTATLNGPLTYQTVSRVITVSSTNYGQGGSGGGNNSPTQGISGQKGTPGYLRIYLYP</sequence>
<name>A0A6C0HAB1_9ZZZZ</name>
<protein>
    <submittedName>
        <fullName evidence="2">Uncharacterized protein</fullName>
    </submittedName>
</protein>
<feature type="region of interest" description="Disordered" evidence="1">
    <location>
        <begin position="226"/>
        <end position="247"/>
    </location>
</feature>
<reference evidence="2" key="1">
    <citation type="journal article" date="2020" name="Nature">
        <title>Giant virus diversity and host interactions through global metagenomics.</title>
        <authorList>
            <person name="Schulz F."/>
            <person name="Roux S."/>
            <person name="Paez-Espino D."/>
            <person name="Jungbluth S."/>
            <person name="Walsh D.A."/>
            <person name="Denef V.J."/>
            <person name="McMahon K.D."/>
            <person name="Konstantinidis K.T."/>
            <person name="Eloe-Fadrosh E.A."/>
            <person name="Kyrpides N.C."/>
            <person name="Woyke T."/>
        </authorList>
    </citation>
    <scope>NUCLEOTIDE SEQUENCE</scope>
    <source>
        <strain evidence="2">GVMAG-M-3300023179-86</strain>
    </source>
</reference>
<dbReference type="AlphaFoldDB" id="A0A6C0HAB1"/>
<evidence type="ECO:0000313" key="2">
    <source>
        <dbReference type="EMBL" id="QHT77541.1"/>
    </source>
</evidence>
<organism evidence="2">
    <name type="scientific">viral metagenome</name>
    <dbReference type="NCBI Taxonomy" id="1070528"/>
    <lineage>
        <taxon>unclassified sequences</taxon>
        <taxon>metagenomes</taxon>
        <taxon>organismal metagenomes</taxon>
    </lineage>
</organism>